<dbReference type="OrthoDB" id="5429442at2759"/>
<name>A0A4Q4TGG3_9PEZI</name>
<organism evidence="2 3">
    <name type="scientific">Monosporascus ibericus</name>
    <dbReference type="NCBI Taxonomy" id="155417"/>
    <lineage>
        <taxon>Eukaryota</taxon>
        <taxon>Fungi</taxon>
        <taxon>Dikarya</taxon>
        <taxon>Ascomycota</taxon>
        <taxon>Pezizomycotina</taxon>
        <taxon>Sordariomycetes</taxon>
        <taxon>Xylariomycetidae</taxon>
        <taxon>Xylariales</taxon>
        <taxon>Xylariales incertae sedis</taxon>
        <taxon>Monosporascus</taxon>
    </lineage>
</organism>
<evidence type="ECO:0000313" key="3">
    <source>
        <dbReference type="Proteomes" id="UP000293360"/>
    </source>
</evidence>
<reference evidence="2 3" key="1">
    <citation type="submission" date="2018-06" db="EMBL/GenBank/DDBJ databases">
        <title>Complete Genomes of Monosporascus.</title>
        <authorList>
            <person name="Robinson A.J."/>
            <person name="Natvig D.O."/>
        </authorList>
    </citation>
    <scope>NUCLEOTIDE SEQUENCE [LARGE SCALE GENOMIC DNA]</scope>
    <source>
        <strain evidence="2 3">CBS 110550</strain>
    </source>
</reference>
<accession>A0A4Q4TGG3</accession>
<comment type="caution">
    <text evidence="2">The sequence shown here is derived from an EMBL/GenBank/DDBJ whole genome shotgun (WGS) entry which is preliminary data.</text>
</comment>
<feature type="compositionally biased region" description="Polar residues" evidence="1">
    <location>
        <begin position="141"/>
        <end position="153"/>
    </location>
</feature>
<dbReference type="EMBL" id="QJNU01000147">
    <property type="protein sequence ID" value="RYP05956.1"/>
    <property type="molecule type" value="Genomic_DNA"/>
</dbReference>
<gene>
    <name evidence="2" type="ORF">DL764_003460</name>
</gene>
<sequence length="691" mass="77155">MAFGPMQSISLHESSVLSDHQNREAGKYLFQFFLSRVMSHSEDIFVIGTPVRTGVAGTHVTLGLNLKTPVFAKALQQAARADANLMQEVASADSEVREYLIRHLGEDVVRGPSPEEQGLLSKLYQYQKKIGTTINEAPTTVEKNFSRPLSSQRGAERSASVAADSTRLSASLNAYEGGRFDMIVALSQWLLNKSVEVIHNSTPSRQVLNFQDPFYSVGFNNAELLPPQIAIDVASETTDSRGRAIYYLRFGKNGSCTLRKDSTFVELPTKDWVFAFSVEISLIDIDKNSAEYSEVVGKFGTPGDYRITRLLANLETADIISPIMSECTFGDVEDQMQGAVFLSFQILMLNWVTIARQEGHGLLGYSLSVNDQDESQEATFPPTSQQLQAYPHLNEGQSFPVTSVGAAGENNMLVYLNMTQGRSPPSVSKLPYSGNWCTTIERGTMAIGNQLFFEQFLLPRLQKFNEASFLEPLTPSLDVKKPLTWLVGFNDTKGSRGASYFQFGITGNKWPSSTWNWEVTNTKDKTRQQNGMGRVWLTHTIDVKNSVRVEPGNHIVRVDHEMKILQHTKLRYIGTRSGSSTIRRKVTYHIYLESLLEGKLSLRFPGTETIETDIIHEDGFWFDRDYVSDQADNLANELSADQTLATEVSNLSRKIGKQDVFILPGGGYLFMKNPIFNDNADLLTKLEFNGI</sequence>
<dbReference type="Proteomes" id="UP000293360">
    <property type="component" value="Unassembled WGS sequence"/>
</dbReference>
<dbReference type="AlphaFoldDB" id="A0A4Q4TGG3"/>
<feature type="region of interest" description="Disordered" evidence="1">
    <location>
        <begin position="141"/>
        <end position="160"/>
    </location>
</feature>
<evidence type="ECO:0000256" key="1">
    <source>
        <dbReference type="SAM" id="MobiDB-lite"/>
    </source>
</evidence>
<proteinExistence type="predicted"/>
<keyword evidence="3" id="KW-1185">Reference proteome</keyword>
<evidence type="ECO:0000313" key="2">
    <source>
        <dbReference type="EMBL" id="RYP05956.1"/>
    </source>
</evidence>
<protein>
    <submittedName>
        <fullName evidence="2">Uncharacterized protein</fullName>
    </submittedName>
</protein>